<dbReference type="EMBL" id="CP012543">
    <property type="protein sequence ID" value="QCD47636.1"/>
    <property type="molecule type" value="Genomic_DNA"/>
</dbReference>
<organism evidence="2 3">
    <name type="scientific">Campylobacter rectus</name>
    <name type="common">Wolinella recta</name>
    <dbReference type="NCBI Taxonomy" id="203"/>
    <lineage>
        <taxon>Bacteria</taxon>
        <taxon>Pseudomonadati</taxon>
        <taxon>Campylobacterota</taxon>
        <taxon>Epsilonproteobacteria</taxon>
        <taxon>Campylobacterales</taxon>
        <taxon>Campylobacteraceae</taxon>
        <taxon>Campylobacter</taxon>
    </lineage>
</organism>
<reference evidence="2 3" key="1">
    <citation type="submission" date="2016-07" db="EMBL/GenBank/DDBJ databases">
        <title>Comparative genomics of the Campylobacter concisus group.</title>
        <authorList>
            <person name="Miller W.G."/>
            <person name="Yee E."/>
            <person name="Chapman M.H."/>
            <person name="Huynh S."/>
            <person name="Bono J.L."/>
            <person name="On S.L.W."/>
            <person name="StLeger J."/>
            <person name="Foster G."/>
            <person name="Parker C.T."/>
        </authorList>
    </citation>
    <scope>NUCLEOTIDE SEQUENCE [LARGE SCALE GENOMIC DNA]</scope>
    <source>
        <strain evidence="2 3">ATCC 33238</strain>
    </source>
</reference>
<feature type="compositionally biased region" description="Basic and acidic residues" evidence="1">
    <location>
        <begin position="24"/>
        <end position="42"/>
    </location>
</feature>
<gene>
    <name evidence="2" type="ORF">CRECT_2032</name>
</gene>
<evidence type="ECO:0000256" key="1">
    <source>
        <dbReference type="SAM" id="MobiDB-lite"/>
    </source>
</evidence>
<name>A0A6G5QQA4_CAMRE</name>
<accession>A0A6G5QQA4</accession>
<feature type="region of interest" description="Disordered" evidence="1">
    <location>
        <begin position="1"/>
        <end position="83"/>
    </location>
</feature>
<dbReference type="KEGG" id="crx:CRECT_2032"/>
<proteinExistence type="predicted"/>
<evidence type="ECO:0000313" key="3">
    <source>
        <dbReference type="Proteomes" id="UP000502377"/>
    </source>
</evidence>
<dbReference type="AlphaFoldDB" id="A0A6G5QQA4"/>
<sequence length="83" mass="9300">MAAGSSEPYKAPKQASVRKKRDGKRPFGRLEPKSASKSEAKARKQKSFPKMGKFRQSNATGIVKNKPAMRRRDSFSQKFGVKN</sequence>
<protein>
    <submittedName>
        <fullName evidence="2">Uncharacterized protein</fullName>
    </submittedName>
</protein>
<dbReference type="Proteomes" id="UP000502377">
    <property type="component" value="Chromosome"/>
</dbReference>
<evidence type="ECO:0000313" key="2">
    <source>
        <dbReference type="EMBL" id="QCD47636.1"/>
    </source>
</evidence>